<feature type="compositionally biased region" description="Polar residues" evidence="1">
    <location>
        <begin position="61"/>
        <end position="72"/>
    </location>
</feature>
<feature type="region of interest" description="Disordered" evidence="1">
    <location>
        <begin position="37"/>
        <end position="81"/>
    </location>
</feature>
<sequence>TKKEQIRQSKSLIQENPQLLILHTQTASKHQYLQNLQHKLQENRAESRNEQHSRGRRKNSRAPTNPSRISNPTREEEKIGT</sequence>
<evidence type="ECO:0000313" key="2">
    <source>
        <dbReference type="EnsemblPlants" id="TuG1812G0500002595.01.T01.cds356883"/>
    </source>
</evidence>
<dbReference type="Gramene" id="TuG1812G0500002595.01.T01">
    <property type="protein sequence ID" value="TuG1812G0500002595.01.T01.cds356883"/>
    <property type="gene ID" value="TuG1812G0500002595.01"/>
</dbReference>
<reference evidence="2" key="3">
    <citation type="submission" date="2022-06" db="UniProtKB">
        <authorList>
            <consortium name="EnsemblPlants"/>
        </authorList>
    </citation>
    <scope>IDENTIFICATION</scope>
</reference>
<reference evidence="3" key="1">
    <citation type="journal article" date="2013" name="Nature">
        <title>Draft genome of the wheat A-genome progenitor Triticum urartu.</title>
        <authorList>
            <person name="Ling H.Q."/>
            <person name="Zhao S."/>
            <person name="Liu D."/>
            <person name="Wang J."/>
            <person name="Sun H."/>
            <person name="Zhang C."/>
            <person name="Fan H."/>
            <person name="Li D."/>
            <person name="Dong L."/>
            <person name="Tao Y."/>
            <person name="Gao C."/>
            <person name="Wu H."/>
            <person name="Li Y."/>
            <person name="Cui Y."/>
            <person name="Guo X."/>
            <person name="Zheng S."/>
            <person name="Wang B."/>
            <person name="Yu K."/>
            <person name="Liang Q."/>
            <person name="Yang W."/>
            <person name="Lou X."/>
            <person name="Chen J."/>
            <person name="Feng M."/>
            <person name="Jian J."/>
            <person name="Zhang X."/>
            <person name="Luo G."/>
            <person name="Jiang Y."/>
            <person name="Liu J."/>
            <person name="Wang Z."/>
            <person name="Sha Y."/>
            <person name="Zhang B."/>
            <person name="Wu H."/>
            <person name="Tang D."/>
            <person name="Shen Q."/>
            <person name="Xue P."/>
            <person name="Zou S."/>
            <person name="Wang X."/>
            <person name="Liu X."/>
            <person name="Wang F."/>
            <person name="Yang Y."/>
            <person name="An X."/>
            <person name="Dong Z."/>
            <person name="Zhang K."/>
            <person name="Zhang X."/>
            <person name="Luo M.C."/>
            <person name="Dvorak J."/>
            <person name="Tong Y."/>
            <person name="Wang J."/>
            <person name="Yang H."/>
            <person name="Li Z."/>
            <person name="Wang D."/>
            <person name="Zhang A."/>
            <person name="Wang J."/>
        </authorList>
    </citation>
    <scope>NUCLEOTIDE SEQUENCE</scope>
    <source>
        <strain evidence="3">cv. G1812</strain>
    </source>
</reference>
<evidence type="ECO:0000313" key="3">
    <source>
        <dbReference type="Proteomes" id="UP000015106"/>
    </source>
</evidence>
<evidence type="ECO:0000256" key="1">
    <source>
        <dbReference type="SAM" id="MobiDB-lite"/>
    </source>
</evidence>
<protein>
    <submittedName>
        <fullName evidence="2">Uncharacterized protein</fullName>
    </submittedName>
</protein>
<dbReference type="Proteomes" id="UP000015106">
    <property type="component" value="Chromosome 5"/>
</dbReference>
<proteinExistence type="predicted"/>
<name>A0A8R7UG34_TRIUA</name>
<organism evidence="2 3">
    <name type="scientific">Triticum urartu</name>
    <name type="common">Red wild einkorn</name>
    <name type="synonym">Crithodium urartu</name>
    <dbReference type="NCBI Taxonomy" id="4572"/>
    <lineage>
        <taxon>Eukaryota</taxon>
        <taxon>Viridiplantae</taxon>
        <taxon>Streptophyta</taxon>
        <taxon>Embryophyta</taxon>
        <taxon>Tracheophyta</taxon>
        <taxon>Spermatophyta</taxon>
        <taxon>Magnoliopsida</taxon>
        <taxon>Liliopsida</taxon>
        <taxon>Poales</taxon>
        <taxon>Poaceae</taxon>
        <taxon>BOP clade</taxon>
        <taxon>Pooideae</taxon>
        <taxon>Triticodae</taxon>
        <taxon>Triticeae</taxon>
        <taxon>Triticinae</taxon>
        <taxon>Triticum</taxon>
    </lineage>
</organism>
<dbReference type="EnsemblPlants" id="TuG1812G0500002595.01.T01">
    <property type="protein sequence ID" value="TuG1812G0500002595.01.T01.cds356883"/>
    <property type="gene ID" value="TuG1812G0500002595.01"/>
</dbReference>
<feature type="compositionally biased region" description="Basic and acidic residues" evidence="1">
    <location>
        <begin position="39"/>
        <end position="53"/>
    </location>
</feature>
<dbReference type="AlphaFoldDB" id="A0A8R7UG34"/>
<keyword evidence="3" id="KW-1185">Reference proteome</keyword>
<accession>A0A8R7UG34</accession>
<reference evidence="2" key="2">
    <citation type="submission" date="2018-03" db="EMBL/GenBank/DDBJ databases">
        <title>The Triticum urartu genome reveals the dynamic nature of wheat genome evolution.</title>
        <authorList>
            <person name="Ling H."/>
            <person name="Ma B."/>
            <person name="Shi X."/>
            <person name="Liu H."/>
            <person name="Dong L."/>
            <person name="Sun H."/>
            <person name="Cao Y."/>
            <person name="Gao Q."/>
            <person name="Zheng S."/>
            <person name="Li Y."/>
            <person name="Yu Y."/>
            <person name="Du H."/>
            <person name="Qi M."/>
            <person name="Li Y."/>
            <person name="Yu H."/>
            <person name="Cui Y."/>
            <person name="Wang N."/>
            <person name="Chen C."/>
            <person name="Wu H."/>
            <person name="Zhao Y."/>
            <person name="Zhang J."/>
            <person name="Li Y."/>
            <person name="Zhou W."/>
            <person name="Zhang B."/>
            <person name="Hu W."/>
            <person name="Eijk M."/>
            <person name="Tang J."/>
            <person name="Witsenboer H."/>
            <person name="Zhao S."/>
            <person name="Li Z."/>
            <person name="Zhang A."/>
            <person name="Wang D."/>
            <person name="Liang C."/>
        </authorList>
    </citation>
    <scope>NUCLEOTIDE SEQUENCE [LARGE SCALE GENOMIC DNA]</scope>
    <source>
        <strain evidence="2">cv. G1812</strain>
    </source>
</reference>